<dbReference type="PANTHER" id="PTHR34220:SF7">
    <property type="entry name" value="SENSOR HISTIDINE KINASE YPDA"/>
    <property type="match status" value="1"/>
</dbReference>
<dbReference type="GO" id="GO:0000155">
    <property type="term" value="F:phosphorelay sensor kinase activity"/>
    <property type="evidence" value="ECO:0007669"/>
    <property type="project" value="InterPro"/>
</dbReference>
<dbReference type="Pfam" id="PF06580">
    <property type="entry name" value="His_kinase"/>
    <property type="match status" value="1"/>
</dbReference>
<dbReference type="InterPro" id="IPR050640">
    <property type="entry name" value="Bact_2-comp_sensor_kinase"/>
</dbReference>
<dbReference type="Gene3D" id="1.25.40.10">
    <property type="entry name" value="Tetratricopeptide repeat domain"/>
    <property type="match status" value="2"/>
</dbReference>
<gene>
    <name evidence="3" type="ORF">SAMN05660909_02725</name>
</gene>
<dbReference type="SMART" id="SM00028">
    <property type="entry name" value="TPR"/>
    <property type="match status" value="4"/>
</dbReference>
<evidence type="ECO:0000313" key="3">
    <source>
        <dbReference type="EMBL" id="SEA62638.1"/>
    </source>
</evidence>
<evidence type="ECO:0000259" key="2">
    <source>
        <dbReference type="Pfam" id="PF06580"/>
    </source>
</evidence>
<dbReference type="InterPro" id="IPR011990">
    <property type="entry name" value="TPR-like_helical_dom_sf"/>
</dbReference>
<dbReference type="Proteomes" id="UP000199656">
    <property type="component" value="Unassembled WGS sequence"/>
</dbReference>
<proteinExistence type="predicted"/>
<dbReference type="InterPro" id="IPR010559">
    <property type="entry name" value="Sig_transdc_His_kin_internal"/>
</dbReference>
<keyword evidence="1" id="KW-1133">Transmembrane helix</keyword>
<evidence type="ECO:0000256" key="1">
    <source>
        <dbReference type="SAM" id="Phobius"/>
    </source>
</evidence>
<dbReference type="STRING" id="408074.SAMN05660909_02725"/>
<keyword evidence="1" id="KW-0812">Transmembrane</keyword>
<dbReference type="GO" id="GO:0016020">
    <property type="term" value="C:membrane"/>
    <property type="evidence" value="ECO:0007669"/>
    <property type="project" value="InterPro"/>
</dbReference>
<keyword evidence="4" id="KW-1185">Reference proteome</keyword>
<feature type="domain" description="Signal transduction histidine kinase internal region" evidence="2">
    <location>
        <begin position="421"/>
        <end position="499"/>
    </location>
</feature>
<accession>A0A1H4CQS3</accession>
<keyword evidence="1" id="KW-0472">Membrane</keyword>
<dbReference type="SUPFAM" id="SSF55874">
    <property type="entry name" value="ATPase domain of HSP90 chaperone/DNA topoisomerase II/histidine kinase"/>
    <property type="match status" value="1"/>
</dbReference>
<sequence>MKYCFRFCFFLFILILDCRNSDARQQPADTNAIHTWLKIATQKLDANEPDSAEYYILKANARAKELNLTKERIKCLGNYANLLFSRLRYKEALQVSQEQLSISQQSGNYAGAANAYNNMSIQYRSLGQLQLAAESMLKGIRLIEGLKDSVNLRKYYNNLASVFLDLGDARNSLYYSRKSVAIAMALKDTLLTARSMINLASSEVLDNKYDSAIAHLKQVINIAKSKEDADLLLYSYINVGEIYNKIMQPHIAITYYEKASAMLKKEPNTDFQMYTDYGMAYSYYNLNEPVLAKKYLDKVIVPAGELMPKNDLKEVYQLGSKINEQLNNASEALKFLKRYTALNDSIINEKTQKTIHEAEIKFQSSNKEKAIVQQQLLISNKNIELQKKNRLILISIVAITLLVSGCIIIYLIYRNKNQLIELSLLKAQIHPHFLFNTLNNLYALTLNKSDQSPGVVMELSHILRYILYECNTTTVSLEKELKMIERYISLEKIRYGNHLEVNMSLSGNLENHNIVPLLLLPLVENAFKHGIGKLAEEGWINISAGIKDNRFTFKISNNKLPSADGNAQRSDYGNIGLYNIRKRLDILYRGKYDLKIIDEEDVFVVVMKIELEPNKAGRM</sequence>
<dbReference type="OrthoDB" id="617348at2"/>
<protein>
    <submittedName>
        <fullName evidence="3">Putative regulator of cell autolysis</fullName>
    </submittedName>
</protein>
<dbReference type="Pfam" id="PF13424">
    <property type="entry name" value="TPR_12"/>
    <property type="match status" value="1"/>
</dbReference>
<dbReference type="Gene3D" id="3.30.565.10">
    <property type="entry name" value="Histidine kinase-like ATPase, C-terminal domain"/>
    <property type="match status" value="1"/>
</dbReference>
<dbReference type="InterPro" id="IPR019734">
    <property type="entry name" value="TPR_rpt"/>
</dbReference>
<evidence type="ECO:0000313" key="4">
    <source>
        <dbReference type="Proteomes" id="UP000199656"/>
    </source>
</evidence>
<dbReference type="InterPro" id="IPR036890">
    <property type="entry name" value="HATPase_C_sf"/>
</dbReference>
<dbReference type="RefSeq" id="WP_089762445.1">
    <property type="nucleotide sequence ID" value="NZ_BKAT01000016.1"/>
</dbReference>
<organism evidence="3 4">
    <name type="scientific">Chitinophaga terrae</name>
    <name type="common">ex Kim and Jung 2007</name>
    <dbReference type="NCBI Taxonomy" id="408074"/>
    <lineage>
        <taxon>Bacteria</taxon>
        <taxon>Pseudomonadati</taxon>
        <taxon>Bacteroidota</taxon>
        <taxon>Chitinophagia</taxon>
        <taxon>Chitinophagales</taxon>
        <taxon>Chitinophagaceae</taxon>
        <taxon>Chitinophaga</taxon>
    </lineage>
</organism>
<feature type="transmembrane region" description="Helical" evidence="1">
    <location>
        <begin position="391"/>
        <end position="413"/>
    </location>
</feature>
<dbReference type="EMBL" id="FNRL01000011">
    <property type="protein sequence ID" value="SEA62638.1"/>
    <property type="molecule type" value="Genomic_DNA"/>
</dbReference>
<name>A0A1H4CQS3_9BACT</name>
<dbReference type="PANTHER" id="PTHR34220">
    <property type="entry name" value="SENSOR HISTIDINE KINASE YPDA"/>
    <property type="match status" value="1"/>
</dbReference>
<reference evidence="4" key="1">
    <citation type="submission" date="2016-10" db="EMBL/GenBank/DDBJ databases">
        <authorList>
            <person name="Varghese N."/>
            <person name="Submissions S."/>
        </authorList>
    </citation>
    <scope>NUCLEOTIDE SEQUENCE [LARGE SCALE GENOMIC DNA]</scope>
    <source>
        <strain evidence="4">DSM 23920</strain>
    </source>
</reference>
<dbReference type="SUPFAM" id="SSF48452">
    <property type="entry name" value="TPR-like"/>
    <property type="match status" value="2"/>
</dbReference>
<dbReference type="AlphaFoldDB" id="A0A1H4CQS3"/>